<feature type="compositionally biased region" description="Low complexity" evidence="5">
    <location>
        <begin position="43"/>
        <end position="78"/>
    </location>
</feature>
<dbReference type="Pfam" id="PF04675">
    <property type="entry name" value="DNA_ligase_A_N"/>
    <property type="match status" value="1"/>
</dbReference>
<reference evidence="7 8" key="1">
    <citation type="submission" date="2021-12" db="EMBL/GenBank/DDBJ databases">
        <title>High titer production of polyol ester of fatty acids by Rhodotorula paludigena BS15 towards product separation-free biomass refinery.</title>
        <authorList>
            <person name="Mano J."/>
            <person name="Ono H."/>
            <person name="Tanaka T."/>
            <person name="Naito K."/>
            <person name="Sushida H."/>
            <person name="Ike M."/>
            <person name="Tokuyasu K."/>
            <person name="Kitaoka M."/>
        </authorList>
    </citation>
    <scope>NUCLEOTIDE SEQUENCE [LARGE SCALE GENOMIC DNA]</scope>
    <source>
        <strain evidence="7 8">BS15</strain>
    </source>
</reference>
<dbReference type="EC" id="3.1.4.-" evidence="4"/>
<dbReference type="InterPro" id="IPR036599">
    <property type="entry name" value="DNA_ligase_N_sf"/>
</dbReference>
<dbReference type="GO" id="GO:0006281">
    <property type="term" value="P:DNA repair"/>
    <property type="evidence" value="ECO:0007669"/>
    <property type="project" value="InterPro"/>
</dbReference>
<feature type="compositionally biased region" description="Low complexity" evidence="5">
    <location>
        <begin position="115"/>
        <end position="138"/>
    </location>
</feature>
<proteinExistence type="inferred from homology"/>
<dbReference type="GO" id="GO:0003677">
    <property type="term" value="F:DNA binding"/>
    <property type="evidence" value="ECO:0007669"/>
    <property type="project" value="InterPro"/>
</dbReference>
<accession>A0AAV5GGJ8</accession>
<keyword evidence="1" id="KW-0436">Ligase</keyword>
<dbReference type="GO" id="GO:0004114">
    <property type="term" value="F:3',5'-cyclic-nucleotide phosphodiesterase activity"/>
    <property type="evidence" value="ECO:0007669"/>
    <property type="project" value="InterPro"/>
</dbReference>
<keyword evidence="3 4" id="KW-0378">Hydrolase</keyword>
<dbReference type="InterPro" id="IPR003607">
    <property type="entry name" value="HD/PDEase_dom"/>
</dbReference>
<evidence type="ECO:0000256" key="2">
    <source>
        <dbReference type="ARBA" id="ARBA00022723"/>
    </source>
</evidence>
<dbReference type="PANTHER" id="PTHR11347">
    <property type="entry name" value="CYCLIC NUCLEOTIDE PHOSPHODIESTERASE"/>
    <property type="match status" value="1"/>
</dbReference>
<dbReference type="SUPFAM" id="SSF109604">
    <property type="entry name" value="HD-domain/PDEase-like"/>
    <property type="match status" value="1"/>
</dbReference>
<feature type="compositionally biased region" description="Polar residues" evidence="5">
    <location>
        <begin position="295"/>
        <end position="316"/>
    </location>
</feature>
<evidence type="ECO:0000256" key="5">
    <source>
        <dbReference type="SAM" id="MobiDB-lite"/>
    </source>
</evidence>
<dbReference type="InterPro" id="IPR023174">
    <property type="entry name" value="PDEase_CS"/>
</dbReference>
<feature type="compositionally biased region" description="Low complexity" evidence="5">
    <location>
        <begin position="803"/>
        <end position="821"/>
    </location>
</feature>
<dbReference type="CDD" id="cd00077">
    <property type="entry name" value="HDc"/>
    <property type="match status" value="1"/>
</dbReference>
<dbReference type="PROSITE" id="PS00126">
    <property type="entry name" value="PDEASE_I_1"/>
    <property type="match status" value="1"/>
</dbReference>
<evidence type="ECO:0000313" key="7">
    <source>
        <dbReference type="EMBL" id="GJN89298.1"/>
    </source>
</evidence>
<evidence type="ECO:0000256" key="3">
    <source>
        <dbReference type="ARBA" id="ARBA00022801"/>
    </source>
</evidence>
<dbReference type="EMBL" id="BQKY01000004">
    <property type="protein sequence ID" value="GJN89298.1"/>
    <property type="molecule type" value="Genomic_DNA"/>
</dbReference>
<dbReference type="SMART" id="SM00471">
    <property type="entry name" value="HDc"/>
    <property type="match status" value="1"/>
</dbReference>
<comment type="similarity">
    <text evidence="4">Belongs to the cyclic nucleotide phosphodiesterase family.</text>
</comment>
<evidence type="ECO:0000313" key="8">
    <source>
        <dbReference type="Proteomes" id="UP001342314"/>
    </source>
</evidence>
<comment type="caution">
    <text evidence="7">The sequence shown here is derived from an EMBL/GenBank/DDBJ whole genome shotgun (WGS) entry which is preliminary data.</text>
</comment>
<dbReference type="Pfam" id="PF00233">
    <property type="entry name" value="PDEase_I"/>
    <property type="match status" value="1"/>
</dbReference>
<dbReference type="GO" id="GO:0006310">
    <property type="term" value="P:DNA recombination"/>
    <property type="evidence" value="ECO:0007669"/>
    <property type="project" value="InterPro"/>
</dbReference>
<feature type="region of interest" description="Disordered" evidence="5">
    <location>
        <begin position="284"/>
        <end position="339"/>
    </location>
</feature>
<evidence type="ECO:0000256" key="1">
    <source>
        <dbReference type="ARBA" id="ARBA00022598"/>
    </source>
</evidence>
<feature type="region of interest" description="Disordered" evidence="5">
    <location>
        <begin position="755"/>
        <end position="821"/>
    </location>
</feature>
<dbReference type="GO" id="GO:0003910">
    <property type="term" value="F:DNA ligase (ATP) activity"/>
    <property type="evidence" value="ECO:0007669"/>
    <property type="project" value="InterPro"/>
</dbReference>
<comment type="cofactor">
    <cofactor evidence="4">
        <name>a divalent metal cation</name>
        <dbReference type="ChEBI" id="CHEBI:60240"/>
    </cofactor>
    <text evidence="4">Binds 2 divalent metal cations per subunit. Site 1 may preferentially bind zinc ions, while site 2 has a preference for magnesium and/or manganese ions.</text>
</comment>
<dbReference type="Proteomes" id="UP001342314">
    <property type="component" value="Unassembled WGS sequence"/>
</dbReference>
<feature type="compositionally biased region" description="Polar residues" evidence="5">
    <location>
        <begin position="96"/>
        <end position="105"/>
    </location>
</feature>
<sequence>MTPFFTNPFAPAGGAPLLPATTAISPSALPVPASLRRTSLVRAATPGSADSASPSSYSISGASPASSSGASAAGGASAPSGGITFVSPFASSQKRGSIAHSTVTITPGRRPSTPGSPARPSTARSSSQSRSVSGGESPILPPSRRASIQGTPSPLRSPAASTAHAPPFFSGIMAGATSTNGLLKVGPDFSRRRSVDVGVLGQGTHRMHGVTAMSRRVRDAIGPDAGDKETGLVGAGGKGGKDRLYTRLLGRHLASLLAHSLALCAEPKLETVSSTEEIVEQLAQPPHLEPIPASPLTSPTPSRNTSVSAESVTLNNAGIIPPSFPNDEPPEALSPRPAGPQFPVLSEAKRFKLIANLQSWSFNAMSYSSDELLSCVGIIFESVRNMEGVEFDLDRFKQLLMSLRSAYHARNGYHNFNHAADVTQACYSFLVRMGLAPPLYLLCEDDYDANLGEGRRKWRRNRAVEKSGFGELLRPMDVFALMVACIGHDVGHPGLTNAYMVNARAPVAQIYDDKSILENFHTVTLIHMLRKHEFDYLLGGDFGRLGDQATPFRKIVEASILATDMSRHFAFVTEITEMGKRFGQKRPSNNVEADRLLLCSGLIKCADISNPTRPHRISRIWAAALQEEWAVQASIEANFGLPITVMTQDPNDVKAQAKGQVGFIDLFCKPLFAAMSTVVDEFTDFVEKLRDGRSAWEAISLQTDEAFAQPISREFKMAAAPPLRRRKNDDPAAALSPGSFLALTPSAVLAANSASDVTPTPSALPTPILPATKTVPVPIDTRRTRPTPLRPVPHRPAHGRQGSNGSLTSTNTSPLSPSFATSASASSAATGFSSFSPLSSVSLNNGPQTADSISLFSPKQGDPFASASLLSTSGDRERIPRSVCGGACLVGTAMCEVCAAAQRRGSLGNAFEERDRQFDDDEDDEELELLGAEEVSDVWPPHPFQPTKGALDAVAGRAASFRGRFEPPPPSVLALNSIPFSTFADLVRSIGSVEARRKGAARSSGSGKEPKQYRLLRAWIEWAQKEAGGAQGLPEGTVVLFFRLFFPDEGVRRRYNLQEWRLGEAVEEMYGAKTGSFRSWNASAASAAAAGSGCFGLQVARWLEGKALRNKGKARELTLGQVDKLLDELAASSGWSSEDVKALNPRSSCHARSVQTILADLITPLSPSDAAVMLQIVLRDLSPLLYPAPSVSAEAALRLYNTASYSEIDLYDAMRLWHPDMQDFCRVVHDLDYVAWEADKALRSEN</sequence>
<feature type="domain" description="PDEase" evidence="6">
    <location>
        <begin position="325"/>
        <end position="703"/>
    </location>
</feature>
<keyword evidence="2 4" id="KW-0479">Metal-binding</keyword>
<dbReference type="Gene3D" id="1.10.1300.10">
    <property type="entry name" value="3'5'-cyclic nucleotide phosphodiesterase, catalytic domain"/>
    <property type="match status" value="1"/>
</dbReference>
<name>A0AAV5GGJ8_9BASI</name>
<dbReference type="InterPro" id="IPR002073">
    <property type="entry name" value="PDEase_catalytic_dom"/>
</dbReference>
<gene>
    <name evidence="7" type="ORF">Rhopal_002278-T1</name>
</gene>
<dbReference type="GO" id="GO:0046872">
    <property type="term" value="F:metal ion binding"/>
    <property type="evidence" value="ECO:0007669"/>
    <property type="project" value="UniProtKB-KW"/>
</dbReference>
<protein>
    <recommendedName>
        <fullName evidence="4">Phosphodiesterase</fullName>
        <ecNumber evidence="4">3.1.4.-</ecNumber>
    </recommendedName>
</protein>
<keyword evidence="8" id="KW-1185">Reference proteome</keyword>
<feature type="region of interest" description="Disordered" evidence="5">
    <location>
        <begin position="96"/>
        <end position="162"/>
    </location>
</feature>
<dbReference type="AlphaFoldDB" id="A0AAV5GGJ8"/>
<dbReference type="Gene3D" id="1.10.3260.10">
    <property type="entry name" value="DNA ligase, ATP-dependent, N-terminal domain"/>
    <property type="match status" value="1"/>
</dbReference>
<dbReference type="InterPro" id="IPR036971">
    <property type="entry name" value="PDEase_catalytic_dom_sf"/>
</dbReference>
<dbReference type="InterPro" id="IPR012308">
    <property type="entry name" value="DNA_ligase_ATP-dep_N"/>
</dbReference>
<dbReference type="GO" id="GO:0007165">
    <property type="term" value="P:signal transduction"/>
    <property type="evidence" value="ECO:0007669"/>
    <property type="project" value="InterPro"/>
</dbReference>
<evidence type="ECO:0000256" key="4">
    <source>
        <dbReference type="RuleBase" id="RU363067"/>
    </source>
</evidence>
<feature type="region of interest" description="Disordered" evidence="5">
    <location>
        <begin position="42"/>
        <end position="78"/>
    </location>
</feature>
<evidence type="ECO:0000259" key="6">
    <source>
        <dbReference type="PROSITE" id="PS51845"/>
    </source>
</evidence>
<dbReference type="PROSITE" id="PS51845">
    <property type="entry name" value="PDEASE_I_2"/>
    <property type="match status" value="1"/>
</dbReference>
<organism evidence="7 8">
    <name type="scientific">Rhodotorula paludigena</name>
    <dbReference type="NCBI Taxonomy" id="86838"/>
    <lineage>
        <taxon>Eukaryota</taxon>
        <taxon>Fungi</taxon>
        <taxon>Dikarya</taxon>
        <taxon>Basidiomycota</taxon>
        <taxon>Pucciniomycotina</taxon>
        <taxon>Microbotryomycetes</taxon>
        <taxon>Sporidiobolales</taxon>
        <taxon>Sporidiobolaceae</taxon>
        <taxon>Rhodotorula</taxon>
    </lineage>
</organism>